<evidence type="ECO:0000256" key="1">
    <source>
        <dbReference type="SAM" id="MobiDB-lite"/>
    </source>
</evidence>
<feature type="region of interest" description="Disordered" evidence="1">
    <location>
        <begin position="582"/>
        <end position="608"/>
    </location>
</feature>
<dbReference type="PANTHER" id="PTHR15682">
    <property type="entry name" value="UNHEALTHY RIBOSOME BIOGENESIS PROTEIN 2 HOMOLOG"/>
    <property type="match status" value="1"/>
</dbReference>
<dbReference type="OrthoDB" id="160374at2759"/>
<protein>
    <submittedName>
        <fullName evidence="2">Uncharacterized protein</fullName>
    </submittedName>
</protein>
<dbReference type="PANTHER" id="PTHR15682:SF2">
    <property type="entry name" value="UNHEALTHY RIBOSOME BIOGENESIS PROTEIN 2 HOMOLOG"/>
    <property type="match status" value="1"/>
</dbReference>
<reference evidence="3" key="1">
    <citation type="journal article" date="2018" name="Nat. Microbiol.">
        <title>Leveraging single-cell genomics to expand the fungal tree of life.</title>
        <authorList>
            <person name="Ahrendt S.R."/>
            <person name="Quandt C.A."/>
            <person name="Ciobanu D."/>
            <person name="Clum A."/>
            <person name="Salamov A."/>
            <person name="Andreopoulos B."/>
            <person name="Cheng J.F."/>
            <person name="Woyke T."/>
            <person name="Pelin A."/>
            <person name="Henrissat B."/>
            <person name="Reynolds N.K."/>
            <person name="Benny G.L."/>
            <person name="Smith M.E."/>
            <person name="James T.Y."/>
            <person name="Grigoriev I.V."/>
        </authorList>
    </citation>
    <scope>NUCLEOTIDE SEQUENCE [LARGE SCALE GENOMIC DNA]</scope>
</reference>
<name>A0A4P9Y2R9_9FUNG</name>
<dbReference type="GO" id="GO:0005730">
    <property type="term" value="C:nucleolus"/>
    <property type="evidence" value="ECO:0007669"/>
    <property type="project" value="TreeGrafter"/>
</dbReference>
<organism evidence="2 3">
    <name type="scientific">Piptocephalis cylindrospora</name>
    <dbReference type="NCBI Taxonomy" id="1907219"/>
    <lineage>
        <taxon>Eukaryota</taxon>
        <taxon>Fungi</taxon>
        <taxon>Fungi incertae sedis</taxon>
        <taxon>Zoopagomycota</taxon>
        <taxon>Zoopagomycotina</taxon>
        <taxon>Zoopagomycetes</taxon>
        <taxon>Zoopagales</taxon>
        <taxon>Piptocephalidaceae</taxon>
        <taxon>Piptocephalis</taxon>
    </lineage>
</organism>
<sequence>MTTQTLSNILDPDFLSSSADTLTRTLRSPHHAFGDRVCLARRLLNAPASTAYLPRKRDFLLEWCSTTMAKAGPKETEARPRLQPAFWSLLLHILSPTTSQSLPPLREGLGHANPLASVKTPILSIVSSTLHDLCGEANEGKEALDAPVRLDLLHHLHTTCQLIFSKSYSSYHRPTLDQLSSALSGALSTYQTLSEISATEEERSTILSTLRIIAHGLFVHLQLAANPRKAFSLAVDQFLLPFLSVLTTKEDPSIGVDPKELESTKTLLSQILQSSLFPPDQLSDFSTIMTADPTGRIQPAKDKDRTIVSYQKLLFTFLRKAWSSSAQDPSPVLVHGLPILLGLFIQASGLDGLKNPTSTATAIIDSSNSNRSLIFAFYLELGSIVSGNVQCYKGLVRTLARTGAYRPTKDKVGRRQSAILRKELVHQWVPLASSTSSTNAPLLSHALGTLAGYMKLDDQLLEGDSQAYASLISCLLHAPLLAVEGAKELLDQLVDACIRARSFPSFLVHMMQGTQEDASNQSTSSQEDVFMNSTACSDALSAVIAAVPWAQLSEMVESALDFLVKDMGNLLHSEVPVSKKRKLRSGEKASSVVQTSTTSSQVAHACIP</sequence>
<keyword evidence="3" id="KW-1185">Reference proteome</keyword>
<gene>
    <name evidence="2" type="ORF">BJ684DRAFT_21089</name>
</gene>
<accession>A0A4P9Y2R9</accession>
<feature type="compositionally biased region" description="Low complexity" evidence="1">
    <location>
        <begin position="590"/>
        <end position="602"/>
    </location>
</feature>
<proteinExistence type="predicted"/>
<evidence type="ECO:0000313" key="2">
    <source>
        <dbReference type="EMBL" id="RKP12361.1"/>
    </source>
</evidence>
<dbReference type="AlphaFoldDB" id="A0A4P9Y2R9"/>
<dbReference type="Proteomes" id="UP000267251">
    <property type="component" value="Unassembled WGS sequence"/>
</dbReference>
<evidence type="ECO:0000313" key="3">
    <source>
        <dbReference type="Proteomes" id="UP000267251"/>
    </source>
</evidence>
<dbReference type="GO" id="GO:0042254">
    <property type="term" value="P:ribosome biogenesis"/>
    <property type="evidence" value="ECO:0007669"/>
    <property type="project" value="TreeGrafter"/>
</dbReference>
<dbReference type="EMBL" id="KZ988362">
    <property type="protein sequence ID" value="RKP12361.1"/>
    <property type="molecule type" value="Genomic_DNA"/>
</dbReference>
<dbReference type="InterPro" id="IPR052609">
    <property type="entry name" value="Ribosome_Biogenesis_Reg"/>
</dbReference>